<evidence type="ECO:0000256" key="1">
    <source>
        <dbReference type="SAM" id="MobiDB-lite"/>
    </source>
</evidence>
<sequence length="1141" mass="125262">MVYGAIAQRSAVSIVPKSMISGEIESYGELVMVERLEEAQGRRSRLPLIRVGGGDNGGPSSTPVTSEPLEEMLGRPMLDPWKEDAAVDADWVPPFQEIRDLGRAPFHCCFEVFKHVLDTEALQQLIRRWCPSIHTFFFAHGELTVTLEDTENHWMLPILGDLDPAEIELSPEESKVEATLVDYIGRKNTSLGTQAARFTAWLDHFMREEDAPIRRAAFMAYWLSKCVFGEPSAYSLKPFYFRITVKITTALNSSVVHMFLWEHASEYISNGRKSYEARNKFATMAAGVAAHFEGFKKDVLAVYRWVGCKFYDHGLIKSLGRESKVCWRPYEDMRSLTYLSVTNAGWLPVLSSSRLQFTAYCVHRVRRHLGFDQEVPAVMGVAVDEIPTINPFLKTRAFAYWSSVAPQVVVPSGDRIGIYITGMHNYWRELMATMMEFRNGGKENISHLLHMCIPPLPHPRLFPTTNTMTTYANRQSLGYAVWRQDKLKWMTFGDHHPLLWLKEHPNKKSSQAKKRGGPSSASPAKTPKKKKIAAATIGVAKGVVIQELTVQGPLPVGGSASQGVSIPVSKRPAKKIRTGKKTSTAPPFSSLAASATTRRPDMLHRIPLIIPEDLDSSSSSSEGTNSSKAAVEDFEDEDIEVDAARAISKDEAVVAKVTFEDEATATNASSEEEIPMAEATTNEDTVSMDELEARASDGRVATGTIISTARVIETKVIAITSSGGTTQGNPSKSNNRIDSLLFDSSPSTRCYNRRIPRGSKVSTDSERTPPATPMVSTPSSRLRKSGSIASPPAIIVAVVFATVTVQEEGATSTVVEETPGDGKVSMHISDIPEGQVVEDTPVGETSVVGTNSVTSVTQIGHAEAAAGEISVLADVLAGSNIPIVEGTFTQDPVEDASMEDMVDTYDSYDAVLASDGGHGAGTQASDLEVAALTTIDKSLTKIVGNGNEVAAEEERRHQTAVVESTATGRPRASFATRLAVLGSSVLAEMDAFFREFDRMSVISCHAEHFWVFEDVKVEFYGFWLDVYMGGSMLTLLRCVLAHMEHTKLEDVSEIHIHEWKSVVQELIRESFKLNFILDYLQRLAHDMFSRKILAELKAVEARTDALTNALSVIALDPWYLASARRVSAESCAESALFGLLV</sequence>
<dbReference type="InterPro" id="IPR019557">
    <property type="entry name" value="AminoTfrase-like_pln_mobile"/>
</dbReference>
<feature type="compositionally biased region" description="Polar residues" evidence="1">
    <location>
        <begin position="581"/>
        <end position="594"/>
    </location>
</feature>
<proteinExistence type="predicted"/>
<dbReference type="Pfam" id="PF10536">
    <property type="entry name" value="PMD"/>
    <property type="match status" value="1"/>
</dbReference>
<name>A0A2N9IGT1_FAGSY</name>
<feature type="compositionally biased region" description="Low complexity" evidence="1">
    <location>
        <begin position="616"/>
        <end position="629"/>
    </location>
</feature>
<dbReference type="PANTHER" id="PTHR46033:SF8">
    <property type="entry name" value="PROTEIN MAINTENANCE OF MERISTEMS-LIKE"/>
    <property type="match status" value="1"/>
</dbReference>
<feature type="domain" description="Aminotransferase-like plant mobile" evidence="2">
    <location>
        <begin position="115"/>
        <end position="379"/>
    </location>
</feature>
<feature type="compositionally biased region" description="Basic residues" evidence="1">
    <location>
        <begin position="571"/>
        <end position="580"/>
    </location>
</feature>
<evidence type="ECO:0000313" key="3">
    <source>
        <dbReference type="EMBL" id="SPD23668.1"/>
    </source>
</evidence>
<feature type="compositionally biased region" description="Basic residues" evidence="1">
    <location>
        <begin position="507"/>
        <end position="516"/>
    </location>
</feature>
<feature type="region of interest" description="Disordered" evidence="1">
    <location>
        <begin position="48"/>
        <end position="67"/>
    </location>
</feature>
<accession>A0A2N9IGT1</accession>
<dbReference type="InterPro" id="IPR044824">
    <property type="entry name" value="MAIN-like"/>
</dbReference>
<dbReference type="GO" id="GO:0010073">
    <property type="term" value="P:meristem maintenance"/>
    <property type="evidence" value="ECO:0007669"/>
    <property type="project" value="InterPro"/>
</dbReference>
<reference evidence="3" key="1">
    <citation type="submission" date="2018-02" db="EMBL/GenBank/DDBJ databases">
        <authorList>
            <person name="Cohen D.B."/>
            <person name="Kent A.D."/>
        </authorList>
    </citation>
    <scope>NUCLEOTIDE SEQUENCE</scope>
</reference>
<feature type="region of interest" description="Disordered" evidence="1">
    <location>
        <begin position="502"/>
        <end position="530"/>
    </location>
</feature>
<feature type="compositionally biased region" description="Polar residues" evidence="1">
    <location>
        <begin position="721"/>
        <end position="750"/>
    </location>
</feature>
<gene>
    <name evidence="3" type="ORF">FSB_LOCUS51550</name>
</gene>
<evidence type="ECO:0000259" key="2">
    <source>
        <dbReference type="Pfam" id="PF10536"/>
    </source>
</evidence>
<dbReference type="AlphaFoldDB" id="A0A2N9IGT1"/>
<feature type="region of interest" description="Disordered" evidence="1">
    <location>
        <begin position="610"/>
        <end position="634"/>
    </location>
</feature>
<feature type="region of interest" description="Disordered" evidence="1">
    <location>
        <begin position="721"/>
        <end position="786"/>
    </location>
</feature>
<feature type="region of interest" description="Disordered" evidence="1">
    <location>
        <begin position="554"/>
        <end position="594"/>
    </location>
</feature>
<dbReference type="PANTHER" id="PTHR46033">
    <property type="entry name" value="PROTEIN MAIN-LIKE 2"/>
    <property type="match status" value="1"/>
</dbReference>
<organism evidence="3">
    <name type="scientific">Fagus sylvatica</name>
    <name type="common">Beechnut</name>
    <dbReference type="NCBI Taxonomy" id="28930"/>
    <lineage>
        <taxon>Eukaryota</taxon>
        <taxon>Viridiplantae</taxon>
        <taxon>Streptophyta</taxon>
        <taxon>Embryophyta</taxon>
        <taxon>Tracheophyta</taxon>
        <taxon>Spermatophyta</taxon>
        <taxon>Magnoliopsida</taxon>
        <taxon>eudicotyledons</taxon>
        <taxon>Gunneridae</taxon>
        <taxon>Pentapetalae</taxon>
        <taxon>rosids</taxon>
        <taxon>fabids</taxon>
        <taxon>Fagales</taxon>
        <taxon>Fagaceae</taxon>
        <taxon>Fagus</taxon>
    </lineage>
</organism>
<dbReference type="EMBL" id="OIVN01005702">
    <property type="protein sequence ID" value="SPD23668.1"/>
    <property type="molecule type" value="Genomic_DNA"/>
</dbReference>
<protein>
    <recommendedName>
        <fullName evidence="2">Aminotransferase-like plant mobile domain-containing protein</fullName>
    </recommendedName>
</protein>